<reference evidence="2" key="1">
    <citation type="submission" date="2018-05" db="EMBL/GenBank/DDBJ databases">
        <title>Pseudarcicella sp. HME7025 Genome sequencing and assembly.</title>
        <authorList>
            <person name="Kim H."/>
            <person name="Kang H."/>
            <person name="Joh K."/>
        </authorList>
    </citation>
    <scope>NUCLEOTIDE SEQUENCE [LARGE SCALE GENOMIC DNA]</scope>
    <source>
        <strain evidence="2">HME7025</strain>
    </source>
</reference>
<evidence type="ECO:0008006" key="3">
    <source>
        <dbReference type="Google" id="ProtNLM"/>
    </source>
</evidence>
<dbReference type="AlphaFoldDB" id="A0A2S2DRK1"/>
<name>A0A2S2DRK1_9BACT</name>
<gene>
    <name evidence="1" type="ORF">HME7025_00093</name>
</gene>
<proteinExistence type="predicted"/>
<dbReference type="Proteomes" id="UP000245468">
    <property type="component" value="Chromosome"/>
</dbReference>
<dbReference type="OrthoDB" id="671786at2"/>
<dbReference type="RefSeq" id="WP_109321757.1">
    <property type="nucleotide sequence ID" value="NZ_CP029346.1"/>
</dbReference>
<organism evidence="1 2">
    <name type="scientific">Aquirufa nivalisilvae</name>
    <dbReference type="NCBI Taxonomy" id="2516557"/>
    <lineage>
        <taxon>Bacteria</taxon>
        <taxon>Pseudomonadati</taxon>
        <taxon>Bacteroidota</taxon>
        <taxon>Cytophagia</taxon>
        <taxon>Cytophagales</taxon>
        <taxon>Flectobacillaceae</taxon>
        <taxon>Aquirufa</taxon>
    </lineage>
</organism>
<accession>A0A2S2DRK1</accession>
<dbReference type="EMBL" id="CP029346">
    <property type="protein sequence ID" value="AWL07978.1"/>
    <property type="molecule type" value="Genomic_DNA"/>
</dbReference>
<evidence type="ECO:0000313" key="2">
    <source>
        <dbReference type="Proteomes" id="UP000245468"/>
    </source>
</evidence>
<keyword evidence="2" id="KW-1185">Reference proteome</keyword>
<evidence type="ECO:0000313" key="1">
    <source>
        <dbReference type="EMBL" id="AWL07978.1"/>
    </source>
</evidence>
<dbReference type="KEGG" id="psez:HME7025_00093"/>
<sequence>MVEKISANVYVVHHAKSSIGVTFGNAHDSGYDGMTGSSKSAEYVPFGVDDKMLHQFHQICTSSPNKWPLLKTKRDFMLGRGIDILTKTVKDGKKEYVLENDQETIQIDEFLENIGYYETLKAKAMDICFASRYFVKISLSPLPLKVDTYERVDPFHCRPKKMSASDNRINTYVLNANFGKADYKKSENVEIPAYDPKNPTAYPVFIVDVRDIYPGQTYHPIAEWWGTKDWTEVTNKIPKFHSSGLDNGYNIKYHISVPDNYFEKDSYPEGYDEERLKKEVLDNIGETLSGIDNVDKTLFTFHKVLSEGRYAESGIKIIPLENKMSDDAYTSLFTTANTVQASGHRVLPVLAGIDTGGKLGGSGKELEAAANFQQGFLTYSDRELLLADFQVIKKINGWNRNKVAMFEDIKLYTYDVTPSQATQNPNNNAN</sequence>
<protein>
    <recommendedName>
        <fullName evidence="3">Phage portal protein</fullName>
    </recommendedName>
</protein>